<keyword evidence="2" id="KW-1133">Transmembrane helix</keyword>
<dbReference type="Proteomes" id="UP000053890">
    <property type="component" value="Unassembled WGS sequence"/>
</dbReference>
<name>A0A0P9EJF8_RHOGW</name>
<dbReference type="RefSeq" id="XP_018269769.1">
    <property type="nucleotide sequence ID" value="XM_018417559.1"/>
</dbReference>
<keyword evidence="2" id="KW-0472">Membrane</keyword>
<dbReference type="AlphaFoldDB" id="A0A0P9EJF8"/>
<feature type="signal peptide" evidence="3">
    <location>
        <begin position="1"/>
        <end position="18"/>
    </location>
</feature>
<dbReference type="EMBL" id="KQ474082">
    <property type="protein sequence ID" value="KPV73720.1"/>
    <property type="molecule type" value="Genomic_DNA"/>
</dbReference>
<organism evidence="4 5">
    <name type="scientific">Rhodotorula graminis (strain WP1)</name>
    <dbReference type="NCBI Taxonomy" id="578459"/>
    <lineage>
        <taxon>Eukaryota</taxon>
        <taxon>Fungi</taxon>
        <taxon>Dikarya</taxon>
        <taxon>Basidiomycota</taxon>
        <taxon>Pucciniomycotina</taxon>
        <taxon>Microbotryomycetes</taxon>
        <taxon>Sporidiobolales</taxon>
        <taxon>Sporidiobolaceae</taxon>
        <taxon>Rhodotorula</taxon>
    </lineage>
</organism>
<feature type="chain" id="PRO_5006156625" description="Cytochrome b561 domain-containing protein" evidence="3">
    <location>
        <begin position="19"/>
        <end position="667"/>
    </location>
</feature>
<reference evidence="4 5" key="1">
    <citation type="journal article" date="2015" name="Front. Microbiol.">
        <title>Genome sequence of the plant growth promoting endophytic yeast Rhodotorula graminis WP1.</title>
        <authorList>
            <person name="Firrincieli A."/>
            <person name="Otillar R."/>
            <person name="Salamov A."/>
            <person name="Schmutz J."/>
            <person name="Khan Z."/>
            <person name="Redman R.S."/>
            <person name="Fleck N.D."/>
            <person name="Lindquist E."/>
            <person name="Grigoriev I.V."/>
            <person name="Doty S.L."/>
        </authorList>
    </citation>
    <scope>NUCLEOTIDE SEQUENCE [LARGE SCALE GENOMIC DNA]</scope>
    <source>
        <strain evidence="4 5">WP1</strain>
    </source>
</reference>
<feature type="transmembrane region" description="Helical" evidence="2">
    <location>
        <begin position="132"/>
        <end position="150"/>
    </location>
</feature>
<evidence type="ECO:0000256" key="1">
    <source>
        <dbReference type="SAM" id="MobiDB-lite"/>
    </source>
</evidence>
<sequence>MLRRLCALALLAATAALASPGAPALALEPRYDHSALGASTPSSDDSAAADAQYYARLLALHAVLGFVAFQVVAPLAFVIAAVGKSWGNLWFKAHWRMQLYFVAPATVVSVVIAVVAANGEGEGGEVDLKHKITGYVLLGALSVQALLGFYSHHRQVVGERFVAETGRELPVAKRRMSNWMHMALGVALLTVGGLEVTWGFGLYEETVGEKVPIWVVVVHWVVAGLPVLVVTPFVLIRGFLRLRQGANLVDAFVTPFHSSSSSLTSKSSHQPPRKLFLHSATYLSTPVFDVDLENDKADGVGHAYAPGKGVDGHIRVDSIASTWPGAQTRDEYEAEVASSRAPDSVVDGGVSSSAASFRSFTTLGNDYSRADGADEEGTGLLRADSTWRPSQVAPGAMALYDPAPTTYPPAPAAVTDVSSATPSLPALPPVFSPVSSPAPAPAQTLSTPAVLPGPPAASAVASPLSPRLSFMPFAGPAPAHPPPTSASPAPTSLTVSSAPSLDAHGAVAAAPVLVPTPDALEGRDRHSSFAGEVVDAAARPSRDKLLPLPGEPGSPSSFASSRAAVEDEGGVRPTSEGAAAEEEDGAGVGDDSESTRLMDELERELTISTVRSGRSARSVAPAAAAAAAKDEAQKGAAAEQEADDEQTRLEREQSGKWLGSNRLSSSS</sequence>
<dbReference type="CDD" id="cd08760">
    <property type="entry name" value="Cyt_b561_FRRS1_like"/>
    <property type="match status" value="1"/>
</dbReference>
<dbReference type="PANTHER" id="PTHR47797">
    <property type="entry name" value="DEHYDROGENASE, PUTATIVE (AFU_ORTHOLOGUE AFUA_8G05805)-RELATED"/>
    <property type="match status" value="1"/>
</dbReference>
<feature type="transmembrane region" description="Helical" evidence="2">
    <location>
        <begin position="182"/>
        <end position="201"/>
    </location>
</feature>
<feature type="compositionally biased region" description="Basic and acidic residues" evidence="1">
    <location>
        <begin position="593"/>
        <end position="605"/>
    </location>
</feature>
<gene>
    <name evidence="4" type="ORF">RHOBADRAFT_54910</name>
</gene>
<feature type="region of interest" description="Disordered" evidence="1">
    <location>
        <begin position="531"/>
        <end position="667"/>
    </location>
</feature>
<feature type="transmembrane region" description="Helical" evidence="2">
    <location>
        <begin position="99"/>
        <end position="117"/>
    </location>
</feature>
<keyword evidence="5" id="KW-1185">Reference proteome</keyword>
<dbReference type="STRING" id="578459.A0A0P9EJF8"/>
<protein>
    <recommendedName>
        <fullName evidence="6">Cytochrome b561 domain-containing protein</fullName>
    </recommendedName>
</protein>
<dbReference type="GeneID" id="28978007"/>
<accession>A0A0P9EJF8</accession>
<evidence type="ECO:0000256" key="3">
    <source>
        <dbReference type="SAM" id="SignalP"/>
    </source>
</evidence>
<evidence type="ECO:0000313" key="4">
    <source>
        <dbReference type="EMBL" id="KPV73720.1"/>
    </source>
</evidence>
<dbReference type="OMA" id="NDYSRAD"/>
<evidence type="ECO:0008006" key="6">
    <source>
        <dbReference type="Google" id="ProtNLM"/>
    </source>
</evidence>
<dbReference type="Gene3D" id="1.20.120.1770">
    <property type="match status" value="1"/>
</dbReference>
<feature type="compositionally biased region" description="Basic and acidic residues" evidence="1">
    <location>
        <begin position="645"/>
        <end position="654"/>
    </location>
</feature>
<feature type="compositionally biased region" description="Low complexity" evidence="1">
    <location>
        <begin position="486"/>
        <end position="497"/>
    </location>
</feature>
<feature type="region of interest" description="Disordered" evidence="1">
    <location>
        <begin position="473"/>
        <end position="497"/>
    </location>
</feature>
<feature type="transmembrane region" description="Helical" evidence="2">
    <location>
        <begin position="53"/>
        <end position="78"/>
    </location>
</feature>
<evidence type="ECO:0000313" key="5">
    <source>
        <dbReference type="Proteomes" id="UP000053890"/>
    </source>
</evidence>
<keyword evidence="2" id="KW-0812">Transmembrane</keyword>
<evidence type="ECO:0000256" key="2">
    <source>
        <dbReference type="SAM" id="Phobius"/>
    </source>
</evidence>
<proteinExistence type="predicted"/>
<keyword evidence="3" id="KW-0732">Signal</keyword>
<dbReference type="PANTHER" id="PTHR47797:SF3">
    <property type="entry name" value="CYTOCHROME B561 DOMAIN-CONTAINING PROTEIN"/>
    <property type="match status" value="1"/>
</dbReference>
<feature type="region of interest" description="Disordered" evidence="1">
    <location>
        <begin position="364"/>
        <end position="387"/>
    </location>
</feature>
<feature type="transmembrane region" description="Helical" evidence="2">
    <location>
        <begin position="213"/>
        <end position="236"/>
    </location>
</feature>
<feature type="compositionally biased region" description="Low complexity" evidence="1">
    <location>
        <begin position="546"/>
        <end position="557"/>
    </location>
</feature>
<dbReference type="OrthoDB" id="2527180at2759"/>